<evidence type="ECO:0000256" key="6">
    <source>
        <dbReference type="ARBA" id="ARBA00022777"/>
    </source>
</evidence>
<name>A0A846U247_9MOLU</name>
<dbReference type="GO" id="GO:0005829">
    <property type="term" value="C:cytosol"/>
    <property type="evidence" value="ECO:0007669"/>
    <property type="project" value="TreeGrafter"/>
</dbReference>
<protein>
    <recommendedName>
        <fullName evidence="2 8">Thymidine kinase</fullName>
        <ecNumber evidence="2 8">2.7.1.21</ecNumber>
    </recommendedName>
</protein>
<feature type="active site" description="Proton acceptor" evidence="8 9">
    <location>
        <position position="95"/>
    </location>
</feature>
<proteinExistence type="inferred from homology"/>
<evidence type="ECO:0000256" key="3">
    <source>
        <dbReference type="ARBA" id="ARBA00022634"/>
    </source>
</evidence>
<evidence type="ECO:0000256" key="5">
    <source>
        <dbReference type="ARBA" id="ARBA00022741"/>
    </source>
</evidence>
<keyword evidence="5 8" id="KW-0547">Nucleotide-binding</keyword>
<dbReference type="InterPro" id="IPR027417">
    <property type="entry name" value="P-loop_NTPase"/>
</dbReference>
<organism evidence="13 14">
    <name type="scientific">Spiroplasma platyhelix PALS-1</name>
    <dbReference type="NCBI Taxonomy" id="1276218"/>
    <lineage>
        <taxon>Bacteria</taxon>
        <taxon>Bacillati</taxon>
        <taxon>Mycoplasmatota</taxon>
        <taxon>Mollicutes</taxon>
        <taxon>Entomoplasmatales</taxon>
        <taxon>Spiroplasmataceae</taxon>
        <taxon>Spiroplasma</taxon>
    </lineage>
</organism>
<feature type="binding site" evidence="8">
    <location>
        <begin position="94"/>
        <end position="97"/>
    </location>
    <ligand>
        <name>ATP</name>
        <dbReference type="ChEBI" id="CHEBI:30616"/>
    </ligand>
</feature>
<evidence type="ECO:0000313" key="13">
    <source>
        <dbReference type="EMBL" id="NKE38589.1"/>
    </source>
</evidence>
<evidence type="ECO:0000256" key="12">
    <source>
        <dbReference type="RuleBase" id="RU004165"/>
    </source>
</evidence>
<comment type="subcellular location">
    <subcellularLocation>
        <location evidence="8">Cytoplasm</location>
    </subcellularLocation>
</comment>
<dbReference type="InterPro" id="IPR001267">
    <property type="entry name" value="Thymidine_kinase"/>
</dbReference>
<gene>
    <name evidence="8" type="primary">tdk</name>
    <name evidence="13" type="ORF">HER12_02325</name>
</gene>
<feature type="binding site" evidence="10">
    <location>
        <begin position="177"/>
        <end position="180"/>
    </location>
    <ligand>
        <name>substrate</name>
    </ligand>
</feature>
<comment type="similarity">
    <text evidence="1 8 12">Belongs to the thymidine kinase family.</text>
</comment>
<dbReference type="EMBL" id="JAAVVK010000002">
    <property type="protein sequence ID" value="NKE38589.1"/>
    <property type="molecule type" value="Genomic_DNA"/>
</dbReference>
<dbReference type="GO" id="GO:0046104">
    <property type="term" value="P:thymidine metabolic process"/>
    <property type="evidence" value="ECO:0007669"/>
    <property type="project" value="TreeGrafter"/>
</dbReference>
<accession>A0A846U247</accession>
<keyword evidence="4 8" id="KW-0808">Transferase</keyword>
<dbReference type="Proteomes" id="UP000584587">
    <property type="component" value="Unassembled WGS sequence"/>
</dbReference>
<evidence type="ECO:0000256" key="7">
    <source>
        <dbReference type="ARBA" id="ARBA00022840"/>
    </source>
</evidence>
<dbReference type="SUPFAM" id="SSF52540">
    <property type="entry name" value="P-loop containing nucleoside triphosphate hydrolases"/>
    <property type="match status" value="1"/>
</dbReference>
<dbReference type="PANTHER" id="PTHR11441">
    <property type="entry name" value="THYMIDINE KINASE"/>
    <property type="match status" value="1"/>
</dbReference>
<keyword evidence="8" id="KW-0963">Cytoplasm</keyword>
<comment type="catalytic activity">
    <reaction evidence="8 11">
        <text>thymidine + ATP = dTMP + ADP + H(+)</text>
        <dbReference type="Rhea" id="RHEA:19129"/>
        <dbReference type="ChEBI" id="CHEBI:15378"/>
        <dbReference type="ChEBI" id="CHEBI:17748"/>
        <dbReference type="ChEBI" id="CHEBI:30616"/>
        <dbReference type="ChEBI" id="CHEBI:63528"/>
        <dbReference type="ChEBI" id="CHEBI:456216"/>
        <dbReference type="EC" id="2.7.1.21"/>
    </reaction>
</comment>
<dbReference type="NCBIfam" id="NF003296">
    <property type="entry name" value="PRK04296.1-1"/>
    <property type="match status" value="1"/>
</dbReference>
<dbReference type="AlphaFoldDB" id="A0A846U247"/>
<dbReference type="PIRSF" id="PIRSF035805">
    <property type="entry name" value="TK_cell"/>
    <property type="match status" value="1"/>
</dbReference>
<evidence type="ECO:0000256" key="2">
    <source>
        <dbReference type="ARBA" id="ARBA00012118"/>
    </source>
</evidence>
<dbReference type="HAMAP" id="MF_00124">
    <property type="entry name" value="Thymidine_kinase"/>
    <property type="match status" value="1"/>
</dbReference>
<feature type="binding site" evidence="10">
    <location>
        <position position="185"/>
    </location>
    <ligand>
        <name>substrate</name>
    </ligand>
</feature>
<dbReference type="SUPFAM" id="SSF57716">
    <property type="entry name" value="Glucocorticoid receptor-like (DNA-binding domain)"/>
    <property type="match status" value="1"/>
</dbReference>
<dbReference type="GO" id="GO:0005524">
    <property type="term" value="F:ATP binding"/>
    <property type="evidence" value="ECO:0007669"/>
    <property type="project" value="UniProtKB-UniRule"/>
</dbReference>
<evidence type="ECO:0000313" key="14">
    <source>
        <dbReference type="Proteomes" id="UP000584587"/>
    </source>
</evidence>
<comment type="caution">
    <text evidence="8">Lacks conserved residue(s) required for the propagation of feature annotation.</text>
</comment>
<evidence type="ECO:0000256" key="1">
    <source>
        <dbReference type="ARBA" id="ARBA00007587"/>
    </source>
</evidence>
<feature type="binding site" evidence="8">
    <location>
        <begin position="15"/>
        <end position="22"/>
    </location>
    <ligand>
        <name>ATP</name>
        <dbReference type="ChEBI" id="CHEBI:30616"/>
    </ligand>
</feature>
<keyword evidence="14" id="KW-1185">Reference proteome</keyword>
<evidence type="ECO:0000256" key="10">
    <source>
        <dbReference type="PIRSR" id="PIRSR035805-2"/>
    </source>
</evidence>
<comment type="subunit">
    <text evidence="8">Homotetramer.</text>
</comment>
<dbReference type="Gene3D" id="3.40.50.300">
    <property type="entry name" value="P-loop containing nucleotide triphosphate hydrolases"/>
    <property type="match status" value="1"/>
</dbReference>
<keyword evidence="3 8" id="KW-0237">DNA synthesis</keyword>
<comment type="caution">
    <text evidence="13">The sequence shown here is derived from an EMBL/GenBank/DDBJ whole genome shotgun (WGS) entry which is preliminary data.</text>
</comment>
<evidence type="ECO:0000256" key="4">
    <source>
        <dbReference type="ARBA" id="ARBA00022679"/>
    </source>
</evidence>
<evidence type="ECO:0000256" key="11">
    <source>
        <dbReference type="RuleBase" id="RU000544"/>
    </source>
</evidence>
<dbReference type="PANTHER" id="PTHR11441:SF0">
    <property type="entry name" value="THYMIDINE KINASE, CYTOSOLIC"/>
    <property type="match status" value="1"/>
</dbReference>
<dbReference type="EC" id="2.7.1.21" evidence="2 8"/>
<keyword evidence="6 8" id="KW-0418">Kinase</keyword>
<keyword evidence="7 8" id="KW-0067">ATP-binding</keyword>
<dbReference type="Gene3D" id="3.30.60.20">
    <property type="match status" value="1"/>
</dbReference>
<evidence type="ECO:0000256" key="9">
    <source>
        <dbReference type="PIRSR" id="PIRSR035805-1"/>
    </source>
</evidence>
<dbReference type="Pfam" id="PF00265">
    <property type="entry name" value="TK"/>
    <property type="match status" value="1"/>
</dbReference>
<dbReference type="RefSeq" id="WP_168105067.1">
    <property type="nucleotide sequence ID" value="NZ_CP051215.1"/>
</dbReference>
<evidence type="ECO:0000256" key="8">
    <source>
        <dbReference type="HAMAP-Rule" id="MF_00124"/>
    </source>
</evidence>
<dbReference type="GO" id="GO:0071897">
    <property type="term" value="P:DNA biosynthetic process"/>
    <property type="evidence" value="ECO:0007669"/>
    <property type="project" value="UniProtKB-KW"/>
</dbReference>
<sequence>MYNRYNDGWIEVIAGCMFAGKTEEFIRRIIRLQYANRKVLVFKPTIDVRYATTKVVTHKGVSIQAIMIDRNQPEEILKILAKKENKNVNAIAVDEVQFFHKNIVEILDQLANNNKQVIVAGLDQDFRAEPFEVMSAILPRAEFVTKLDAICVVCGAAATRTQRIINGKEASYNDPIIEIGAQEKYEARCRKDHKVLK</sequence>
<reference evidence="13 14" key="1">
    <citation type="submission" date="2020-04" db="EMBL/GenBank/DDBJ databases">
        <title>Complete genome sequence of Spiroplasma platyhelix ATCC 51748, an insect isolate.</title>
        <authorList>
            <person name="Green E.A."/>
            <person name="Klassen J.L."/>
        </authorList>
    </citation>
    <scope>NUCLEOTIDE SEQUENCE [LARGE SCALE GENOMIC DNA]</scope>
    <source>
        <strain evidence="13 14">PALS-1</strain>
    </source>
</reference>
<dbReference type="GO" id="GO:0004797">
    <property type="term" value="F:thymidine kinase activity"/>
    <property type="evidence" value="ECO:0007669"/>
    <property type="project" value="UniProtKB-UniRule"/>
</dbReference>